<keyword evidence="2" id="KW-1185">Reference proteome</keyword>
<dbReference type="InterPro" id="IPR036514">
    <property type="entry name" value="SGNH_hydro_sf"/>
</dbReference>
<gene>
    <name evidence="1" type="ORF">DXN05_03340</name>
</gene>
<sequence length="927" mass="103097">MSKTNNILPFDSTLSVDRGISVFDTLTGKMFRTTLLALQSLFGTAMSANFKGIADTGTNPAVPDGFYFADGPGTYSFFKDPGNNSIVVTDEDLQGMLVLSGNGSSWQKLKISLQLGDSQIINRYLDPNVRRSFAEGLPGKNMFDKSDITEGFYADYATGGLVPLAGYSVSNYIPVKPNTTYYFVHPQQVPFFDTNKAYISGFANESSLNTFTTPAGCAYVRISTSVSNLNDQLLQEGVVGTGYEPFVVYLNDKAFRIKTGKNLFNKSAVIHGYYADHATGALTANSGYTASDFIEVSPGTTYAFRYPQQVPFYDVDKNYISGFPNSGGSTTFTTPAGCAYVRISTPVSNVDDQQLQLGTAVENYEPYQVYREDLGVLAGNIIGADNFFPVGDQSTKNLFNKSTVKLGYYADQATGALEVNSSFAVSDFISVKPNTIYSFTVPQQVPFYDASKNYISGFANLSSMKSFTTPAGCAFIKISMPVADIERQQLEENIVNSRFESYQQAIVPASKIEEPAFEIQLPSDIYLIKGELFSIYWANVIKFSHAFLHGNYYVRCQKLNSDGSYAQYGDGYSYKWDVTPDEAGTVTIEIRIVHIYQFYTAAAKRITLHVIDKDATTSKNRKANIVTIGDSFTDLYGVSTYFGQFLKQDTTATINMIGLHSTNDPALKDDAWSGETYKWYTEAPVGYYRADRPLADQQWDPGWGENEPNGWHTGDTDANLTDLQRSHGYARNQFYNPSTGKFDFSYYINHYFPSYKPHGAGSQNIDCFVSFVGLNDAIWNYTDDLINTYIPSVRQKMIDLVESVLAFDPFIKVFLHTVTPTFAGSHFLSLYGGNFESYERAKYNQEVWNSFILSLFDTPAYKARGVIVVPTAAHFDVRSAILTQPYNTDKFNPSFTETLDYDIHPTQSGAKYIADAMYMAVYNIGLR</sequence>
<evidence type="ECO:0000313" key="1">
    <source>
        <dbReference type="EMBL" id="RFM30019.1"/>
    </source>
</evidence>
<reference evidence="1 2" key="1">
    <citation type="submission" date="2018-08" db="EMBL/GenBank/DDBJ databases">
        <title>Chitinophagaceae sp. K23C18032701, a novel bacterium isolated from forest soil.</title>
        <authorList>
            <person name="Wang C."/>
        </authorList>
    </citation>
    <scope>NUCLEOTIDE SEQUENCE [LARGE SCALE GENOMIC DNA]</scope>
    <source>
        <strain evidence="1 2">K23C18032701</strain>
    </source>
</reference>
<proteinExistence type="predicted"/>
<dbReference type="OrthoDB" id="6315383at2"/>
<dbReference type="EMBL" id="QTJU01000001">
    <property type="protein sequence ID" value="RFM30019.1"/>
    <property type="molecule type" value="Genomic_DNA"/>
</dbReference>
<dbReference type="Gene3D" id="3.40.50.1110">
    <property type="entry name" value="SGNH hydrolase"/>
    <property type="match status" value="1"/>
</dbReference>
<organism evidence="1 2">
    <name type="scientific">Deminuibacter soli</name>
    <dbReference type="NCBI Taxonomy" id="2291815"/>
    <lineage>
        <taxon>Bacteria</taxon>
        <taxon>Pseudomonadati</taxon>
        <taxon>Bacteroidota</taxon>
        <taxon>Chitinophagia</taxon>
        <taxon>Chitinophagales</taxon>
        <taxon>Chitinophagaceae</taxon>
        <taxon>Deminuibacter</taxon>
    </lineage>
</organism>
<dbReference type="Proteomes" id="UP000261284">
    <property type="component" value="Unassembled WGS sequence"/>
</dbReference>
<dbReference type="RefSeq" id="WP_116845775.1">
    <property type="nucleotide sequence ID" value="NZ_QTJU01000001.1"/>
</dbReference>
<dbReference type="AlphaFoldDB" id="A0A3E1NPZ5"/>
<accession>A0A3E1NPZ5</accession>
<evidence type="ECO:0000313" key="2">
    <source>
        <dbReference type="Proteomes" id="UP000261284"/>
    </source>
</evidence>
<protein>
    <submittedName>
        <fullName evidence="1">SGNH/GDSL hydrolase family protein</fullName>
    </submittedName>
</protein>
<dbReference type="SUPFAM" id="SSF52266">
    <property type="entry name" value="SGNH hydrolase"/>
    <property type="match status" value="1"/>
</dbReference>
<comment type="caution">
    <text evidence="1">The sequence shown here is derived from an EMBL/GenBank/DDBJ whole genome shotgun (WGS) entry which is preliminary data.</text>
</comment>
<keyword evidence="1" id="KW-0378">Hydrolase</keyword>
<dbReference type="GO" id="GO:0016788">
    <property type="term" value="F:hydrolase activity, acting on ester bonds"/>
    <property type="evidence" value="ECO:0007669"/>
    <property type="project" value="UniProtKB-ARBA"/>
</dbReference>
<name>A0A3E1NPZ5_9BACT</name>